<organism evidence="1 2">
    <name type="scientific">Dendrolimus kikuchii</name>
    <dbReference type="NCBI Taxonomy" id="765133"/>
    <lineage>
        <taxon>Eukaryota</taxon>
        <taxon>Metazoa</taxon>
        <taxon>Ecdysozoa</taxon>
        <taxon>Arthropoda</taxon>
        <taxon>Hexapoda</taxon>
        <taxon>Insecta</taxon>
        <taxon>Pterygota</taxon>
        <taxon>Neoptera</taxon>
        <taxon>Endopterygota</taxon>
        <taxon>Lepidoptera</taxon>
        <taxon>Glossata</taxon>
        <taxon>Ditrysia</taxon>
        <taxon>Bombycoidea</taxon>
        <taxon>Lasiocampidae</taxon>
        <taxon>Dendrolimus</taxon>
    </lineage>
</organism>
<evidence type="ECO:0000313" key="2">
    <source>
        <dbReference type="Proteomes" id="UP000824533"/>
    </source>
</evidence>
<proteinExistence type="predicted"/>
<comment type="caution">
    <text evidence="1">The sequence shown here is derived from an EMBL/GenBank/DDBJ whole genome shotgun (WGS) entry which is preliminary data.</text>
</comment>
<name>A0ACC1DEJ2_9NEOP</name>
<dbReference type="Proteomes" id="UP000824533">
    <property type="component" value="Linkage Group LG04"/>
</dbReference>
<reference evidence="1 2" key="1">
    <citation type="journal article" date="2021" name="Front. Genet.">
        <title>Chromosome-Level Genome Assembly Reveals Significant Gene Expansion in the Toll and IMD Signaling Pathways of Dendrolimus kikuchii.</title>
        <authorList>
            <person name="Zhou J."/>
            <person name="Wu P."/>
            <person name="Xiong Z."/>
            <person name="Liu N."/>
            <person name="Zhao N."/>
            <person name="Ji M."/>
            <person name="Qiu Y."/>
            <person name="Yang B."/>
        </authorList>
    </citation>
    <scope>NUCLEOTIDE SEQUENCE [LARGE SCALE GENOMIC DNA]</scope>
    <source>
        <strain evidence="1">Ann1</strain>
    </source>
</reference>
<accession>A0ACC1DEJ2</accession>
<dbReference type="EMBL" id="CM034390">
    <property type="protein sequence ID" value="KAJ0182053.1"/>
    <property type="molecule type" value="Genomic_DNA"/>
</dbReference>
<sequence>MAANRRKQDDKNLEILRELISLNGNKYCLDCNQRGPTYVNTTIGSFVCSKCSGMLRGLTPPHRVKSISLATFTPEEIEFVKTRGNDYCRRVWLGLYEGESVNFTDEQSVKDFMSDKYEKKRYYLDSPVSNPTVNGNSSLKNKAKARTGSSTSVSPLITISPQPPKATVNNNATVSQAKVVNTLMSSTNEVTHRLARPVTSLAQPLIHSATLTPPAVTIPPTVPDFPVDFSTANIYNSSQCNNNMNNNFIPTSSMTTTSGFNAFSNSTSTSNDRYAALADLDLALRQQNMKHMEESTLVNNKNPFQSPVTNDLFANKNPFFNGGWSTTTASVPVNPFMSSMNNGGFMNSKNPFL</sequence>
<gene>
    <name evidence="1" type="ORF">K1T71_002775</name>
</gene>
<evidence type="ECO:0000313" key="1">
    <source>
        <dbReference type="EMBL" id="KAJ0182053.1"/>
    </source>
</evidence>
<keyword evidence="2" id="KW-1185">Reference proteome</keyword>
<protein>
    <submittedName>
        <fullName evidence="1">Uncharacterized protein</fullName>
    </submittedName>
</protein>